<accession>A0A344U209</accession>
<sequence>MTAPARRTTATASAAAVVTDGHGRVLVVNPVHNERWNLPGGHLDEGELPTAALRRELREEIGLDLEVGGLLVTAWLARPGGAHVFHVFEGPQLTPEQQQRITLQESEIGEIRFCRPEDVTADMVPPYVLPVWQAALAARRQGRPAYLELSP</sequence>
<protein>
    <submittedName>
        <fullName evidence="7">NUDIX hydrolase</fullName>
    </submittedName>
</protein>
<reference evidence="7 8" key="1">
    <citation type="submission" date="2018-01" db="EMBL/GenBank/DDBJ databases">
        <title>Draft genome Sequence of streptomyces globosus LZH-48.</title>
        <authorList>
            <person name="Ran K."/>
            <person name="Li Z."/>
            <person name="Wei S."/>
            <person name="Dong R."/>
        </authorList>
    </citation>
    <scope>NUCLEOTIDE SEQUENCE [LARGE SCALE GENOMIC DNA]</scope>
    <source>
        <strain evidence="7 8">LZH-48</strain>
    </source>
</reference>
<dbReference type="Gene3D" id="3.90.79.10">
    <property type="entry name" value="Nucleoside Triphosphate Pyrophosphohydrolase"/>
    <property type="match status" value="1"/>
</dbReference>
<dbReference type="GO" id="GO:0016787">
    <property type="term" value="F:hydrolase activity"/>
    <property type="evidence" value="ECO:0007669"/>
    <property type="project" value="UniProtKB-KW"/>
</dbReference>
<dbReference type="Proteomes" id="UP000252004">
    <property type="component" value="Chromosome"/>
</dbReference>
<dbReference type="InterPro" id="IPR015797">
    <property type="entry name" value="NUDIX_hydrolase-like_dom_sf"/>
</dbReference>
<gene>
    <name evidence="7" type="ORF">C0216_17050</name>
</gene>
<dbReference type="Pfam" id="PF00293">
    <property type="entry name" value="NUDIX"/>
    <property type="match status" value="1"/>
</dbReference>
<evidence type="ECO:0000256" key="5">
    <source>
        <dbReference type="RuleBase" id="RU003476"/>
    </source>
</evidence>
<evidence type="ECO:0000256" key="1">
    <source>
        <dbReference type="ARBA" id="ARBA00001946"/>
    </source>
</evidence>
<dbReference type="AlphaFoldDB" id="A0A344U209"/>
<dbReference type="OrthoDB" id="4247482at2"/>
<dbReference type="PANTHER" id="PTHR43046">
    <property type="entry name" value="GDP-MANNOSE MANNOSYL HYDROLASE"/>
    <property type="match status" value="1"/>
</dbReference>
<keyword evidence="3 5" id="KW-0378">Hydrolase</keyword>
<proteinExistence type="inferred from homology"/>
<dbReference type="PROSITE" id="PS00893">
    <property type="entry name" value="NUDIX_BOX"/>
    <property type="match status" value="1"/>
</dbReference>
<comment type="cofactor">
    <cofactor evidence="1">
        <name>Mg(2+)</name>
        <dbReference type="ChEBI" id="CHEBI:18420"/>
    </cofactor>
</comment>
<keyword evidence="8" id="KW-1185">Reference proteome</keyword>
<dbReference type="PROSITE" id="PS51462">
    <property type="entry name" value="NUDIX"/>
    <property type="match status" value="1"/>
</dbReference>
<dbReference type="RefSeq" id="WP_114056119.1">
    <property type="nucleotide sequence ID" value="NZ_CP030862.1"/>
</dbReference>
<dbReference type="PANTHER" id="PTHR43046:SF12">
    <property type="entry name" value="GDP-MANNOSE MANNOSYL HYDROLASE"/>
    <property type="match status" value="1"/>
</dbReference>
<dbReference type="CDD" id="cd18876">
    <property type="entry name" value="NUDIX_Hydrolase"/>
    <property type="match status" value="1"/>
</dbReference>
<dbReference type="InterPro" id="IPR000086">
    <property type="entry name" value="NUDIX_hydrolase_dom"/>
</dbReference>
<evidence type="ECO:0000313" key="7">
    <source>
        <dbReference type="EMBL" id="AXE24930.1"/>
    </source>
</evidence>
<evidence type="ECO:0000313" key="8">
    <source>
        <dbReference type="Proteomes" id="UP000252004"/>
    </source>
</evidence>
<dbReference type="PRINTS" id="PR00502">
    <property type="entry name" value="NUDIXFAMILY"/>
</dbReference>
<evidence type="ECO:0000256" key="3">
    <source>
        <dbReference type="ARBA" id="ARBA00022801"/>
    </source>
</evidence>
<dbReference type="KEGG" id="sgz:C0216_17050"/>
<dbReference type="InterPro" id="IPR020476">
    <property type="entry name" value="Nudix_hydrolase"/>
</dbReference>
<comment type="similarity">
    <text evidence="2 5">Belongs to the Nudix hydrolase family.</text>
</comment>
<organism evidence="7 8">
    <name type="scientific">Streptomyces globosus</name>
    <dbReference type="NCBI Taxonomy" id="68209"/>
    <lineage>
        <taxon>Bacteria</taxon>
        <taxon>Bacillati</taxon>
        <taxon>Actinomycetota</taxon>
        <taxon>Actinomycetes</taxon>
        <taxon>Kitasatosporales</taxon>
        <taxon>Streptomycetaceae</taxon>
        <taxon>Streptomyces</taxon>
    </lineage>
</organism>
<dbReference type="InterPro" id="IPR020084">
    <property type="entry name" value="NUDIX_hydrolase_CS"/>
</dbReference>
<keyword evidence="4" id="KW-0460">Magnesium</keyword>
<evidence type="ECO:0000256" key="4">
    <source>
        <dbReference type="ARBA" id="ARBA00022842"/>
    </source>
</evidence>
<feature type="domain" description="Nudix hydrolase" evidence="6">
    <location>
        <begin position="8"/>
        <end position="137"/>
    </location>
</feature>
<dbReference type="EMBL" id="CP030862">
    <property type="protein sequence ID" value="AXE24930.1"/>
    <property type="molecule type" value="Genomic_DNA"/>
</dbReference>
<evidence type="ECO:0000259" key="6">
    <source>
        <dbReference type="PROSITE" id="PS51462"/>
    </source>
</evidence>
<dbReference type="SUPFAM" id="SSF55811">
    <property type="entry name" value="Nudix"/>
    <property type="match status" value="1"/>
</dbReference>
<name>A0A344U209_9ACTN</name>
<evidence type="ECO:0000256" key="2">
    <source>
        <dbReference type="ARBA" id="ARBA00005582"/>
    </source>
</evidence>